<dbReference type="EMBL" id="HACM01001695">
    <property type="protein sequence ID" value="CRZ02137.1"/>
    <property type="molecule type" value="Transcribed_RNA"/>
</dbReference>
<protein>
    <recommendedName>
        <fullName evidence="6">DNA endonuclease activator Ctp1 C-terminal domain-containing protein</fullName>
    </recommendedName>
</protein>
<dbReference type="InterPro" id="IPR033316">
    <property type="entry name" value="RBBP8-like"/>
</dbReference>
<evidence type="ECO:0000256" key="5">
    <source>
        <dbReference type="SAM" id="MobiDB-lite"/>
    </source>
</evidence>
<evidence type="ECO:0000256" key="4">
    <source>
        <dbReference type="SAM" id="Coils"/>
    </source>
</evidence>
<organism evidence="7">
    <name type="scientific">Spongospora subterranea</name>
    <dbReference type="NCBI Taxonomy" id="70186"/>
    <lineage>
        <taxon>Eukaryota</taxon>
        <taxon>Sar</taxon>
        <taxon>Rhizaria</taxon>
        <taxon>Endomyxa</taxon>
        <taxon>Phytomyxea</taxon>
        <taxon>Plasmodiophorida</taxon>
        <taxon>Plasmodiophoridae</taxon>
        <taxon>Spongospora</taxon>
    </lineage>
</organism>
<dbReference type="GO" id="GO:0005634">
    <property type="term" value="C:nucleus"/>
    <property type="evidence" value="ECO:0007669"/>
    <property type="project" value="UniProtKB-SubCell"/>
</dbReference>
<sequence length="328" mass="36996">WGYCILTTAITAPSSATFFMEEIVKKAIDCMRVEIQNAFAIEQGNWNNEINVLKEHNLKLVKDNRKLKELYTDLEKKYHIVKRNLEKTILNSRRGQDNSEDINQMASRFMESTSTFEDAQNAARVANAIAKERRHIATRFVKPINDEAPQVVNSIASVKRKRMSAHPKNHVSNTAISDRNNIDVVQNCSGRSGIRHDHCHSINTVTGPANIHSSPATGIAAVDGQLSSPHSNSRDEVTSDQLLSNRPKSPKILNEFNTVRGKQARSEMQGFDCSQCKGFYDEVGLPILHTDQHGKTLVDAVSRHRSTRKRTDTPEGYWRVDFPPSQYD</sequence>
<keyword evidence="4" id="KW-0175">Coiled coil</keyword>
<reference evidence="7" key="1">
    <citation type="submission" date="2015-04" db="EMBL/GenBank/DDBJ databases">
        <title>The genome sequence of the plant pathogenic Rhizarian Plasmodiophora brassicae reveals insights in its biotrophic life cycle and the origin of chitin synthesis.</title>
        <authorList>
            <person name="Schwelm A."/>
            <person name="Fogelqvist J."/>
            <person name="Knaust A."/>
            <person name="Julke S."/>
            <person name="Lilja T."/>
            <person name="Dhandapani V."/>
            <person name="Bonilla-Rosso G."/>
            <person name="Karlsson M."/>
            <person name="Shevchenko A."/>
            <person name="Choi S.R."/>
            <person name="Kim H.G."/>
            <person name="Park J.Y."/>
            <person name="Lim Y.P."/>
            <person name="Ludwig-Muller J."/>
            <person name="Dixelius C."/>
        </authorList>
    </citation>
    <scope>NUCLEOTIDE SEQUENCE</scope>
    <source>
        <tissue evidence="7">Potato root galls</tissue>
    </source>
</reference>
<dbReference type="Pfam" id="PF08573">
    <property type="entry name" value="SAE2"/>
    <property type="match status" value="1"/>
</dbReference>
<proteinExistence type="predicted"/>
<dbReference type="GO" id="GO:0003684">
    <property type="term" value="F:damaged DNA binding"/>
    <property type="evidence" value="ECO:0007669"/>
    <property type="project" value="TreeGrafter"/>
</dbReference>
<feature type="coiled-coil region" evidence="4">
    <location>
        <begin position="57"/>
        <end position="84"/>
    </location>
</feature>
<evidence type="ECO:0000313" key="7">
    <source>
        <dbReference type="EMBL" id="CRZ02137.1"/>
    </source>
</evidence>
<evidence type="ECO:0000256" key="2">
    <source>
        <dbReference type="ARBA" id="ARBA00022763"/>
    </source>
</evidence>
<accession>A0A0H5QKI0</accession>
<dbReference type="InterPro" id="IPR013882">
    <property type="entry name" value="Ctp1_C"/>
</dbReference>
<name>A0A0H5QKI0_9EUKA</name>
<keyword evidence="2" id="KW-0227">DNA damage</keyword>
<feature type="non-terminal residue" evidence="7">
    <location>
        <position position="1"/>
    </location>
</feature>
<dbReference type="PANTHER" id="PTHR15107:SF0">
    <property type="entry name" value="DNA ENDONUCLEASE ACTIVATOR CTP1 C-TERMINAL DOMAIN-CONTAINING PROTEIN"/>
    <property type="match status" value="1"/>
</dbReference>
<evidence type="ECO:0000259" key="6">
    <source>
        <dbReference type="Pfam" id="PF08573"/>
    </source>
</evidence>
<dbReference type="GO" id="GO:0010792">
    <property type="term" value="P:DNA double-strand break processing involved in repair via single-strand annealing"/>
    <property type="evidence" value="ECO:0007669"/>
    <property type="project" value="TreeGrafter"/>
</dbReference>
<feature type="region of interest" description="Disordered" evidence="5">
    <location>
        <begin position="303"/>
        <end position="328"/>
    </location>
</feature>
<dbReference type="AlphaFoldDB" id="A0A0H5QKI0"/>
<comment type="subcellular location">
    <subcellularLocation>
        <location evidence="1">Nucleus</location>
    </subcellularLocation>
</comment>
<feature type="region of interest" description="Disordered" evidence="5">
    <location>
        <begin position="221"/>
        <end position="249"/>
    </location>
</feature>
<keyword evidence="3" id="KW-0539">Nucleus</keyword>
<evidence type="ECO:0000256" key="3">
    <source>
        <dbReference type="ARBA" id="ARBA00023242"/>
    </source>
</evidence>
<dbReference type="PANTHER" id="PTHR15107">
    <property type="entry name" value="RETINOBLASTOMA BINDING PROTEIN 8"/>
    <property type="match status" value="1"/>
</dbReference>
<feature type="domain" description="DNA endonuclease activator Ctp1 C-terminal" evidence="6">
    <location>
        <begin position="291"/>
        <end position="326"/>
    </location>
</feature>
<evidence type="ECO:0000256" key="1">
    <source>
        <dbReference type="ARBA" id="ARBA00004123"/>
    </source>
</evidence>